<dbReference type="Proteomes" id="UP000198914">
    <property type="component" value="Unassembled WGS sequence"/>
</dbReference>
<evidence type="ECO:0000259" key="4">
    <source>
        <dbReference type="PROSITE" id="PS50110"/>
    </source>
</evidence>
<name>A0A1H3PYY4_9RHOB</name>
<gene>
    <name evidence="5" type="ORF">SAMN05444004_105232</name>
</gene>
<dbReference type="AlphaFoldDB" id="A0A1H3PYY4"/>
<dbReference type="Pfam" id="PF00072">
    <property type="entry name" value="Response_reg"/>
    <property type="match status" value="1"/>
</dbReference>
<feature type="modified residue" description="4-aspartylphosphate" evidence="3">
    <location>
        <position position="134"/>
    </location>
</feature>
<dbReference type="Gene3D" id="3.40.50.2300">
    <property type="match status" value="1"/>
</dbReference>
<organism evidence="5 6">
    <name type="scientific">Jannaschia faecimaris</name>
    <dbReference type="NCBI Taxonomy" id="1244108"/>
    <lineage>
        <taxon>Bacteria</taxon>
        <taxon>Pseudomonadati</taxon>
        <taxon>Pseudomonadota</taxon>
        <taxon>Alphaproteobacteria</taxon>
        <taxon>Rhodobacterales</taxon>
        <taxon>Roseobacteraceae</taxon>
        <taxon>Jannaschia</taxon>
    </lineage>
</organism>
<evidence type="ECO:0000256" key="1">
    <source>
        <dbReference type="ARBA" id="ARBA00022553"/>
    </source>
</evidence>
<keyword evidence="1 3" id="KW-0597">Phosphoprotein</keyword>
<proteinExistence type="predicted"/>
<evidence type="ECO:0000313" key="5">
    <source>
        <dbReference type="EMBL" id="SDZ06266.1"/>
    </source>
</evidence>
<dbReference type="InterPro" id="IPR011006">
    <property type="entry name" value="CheY-like_superfamily"/>
</dbReference>
<evidence type="ECO:0000256" key="2">
    <source>
        <dbReference type="ARBA" id="ARBA00023012"/>
    </source>
</evidence>
<dbReference type="PROSITE" id="PS50110">
    <property type="entry name" value="RESPONSE_REGULATORY"/>
    <property type="match status" value="1"/>
</dbReference>
<reference evidence="6" key="1">
    <citation type="submission" date="2016-10" db="EMBL/GenBank/DDBJ databases">
        <authorList>
            <person name="Varghese N."/>
            <person name="Submissions S."/>
        </authorList>
    </citation>
    <scope>NUCLEOTIDE SEQUENCE [LARGE SCALE GENOMIC DNA]</scope>
    <source>
        <strain evidence="6">DSM 100420</strain>
    </source>
</reference>
<dbReference type="SUPFAM" id="SSF52172">
    <property type="entry name" value="CheY-like"/>
    <property type="match status" value="1"/>
</dbReference>
<feature type="domain" description="Response regulatory" evidence="4">
    <location>
        <begin position="85"/>
        <end position="204"/>
    </location>
</feature>
<evidence type="ECO:0000313" key="6">
    <source>
        <dbReference type="Proteomes" id="UP000198914"/>
    </source>
</evidence>
<dbReference type="GO" id="GO:0000160">
    <property type="term" value="P:phosphorelay signal transduction system"/>
    <property type="evidence" value="ECO:0007669"/>
    <property type="project" value="UniProtKB-KW"/>
</dbReference>
<accession>A0A1H3PYY4</accession>
<sequence length="207" mass="22035">MSRNVTPDSPIILIPLTLSPEDQVPLLSRIGPAAHVVLLGRREQANPDLRARAAVILPVSVAGVDLVTALQLKEPAAIALTSIPRLLVADDNATNRLLLGRMLRDQPYQVTLVSDGAEAVAAFADHPHDAVILDISMPYVDGFEAARQIRGIEAEQGLTRAPKLALTAHVGEDMASRLEAAGFAAVLTKPLRMEVLTQALTKALARA</sequence>
<protein>
    <submittedName>
        <fullName evidence="5">Response regulator receiver domain-containing protein</fullName>
    </submittedName>
</protein>
<dbReference type="InterPro" id="IPR001789">
    <property type="entry name" value="Sig_transdc_resp-reg_receiver"/>
</dbReference>
<keyword evidence="6" id="KW-1185">Reference proteome</keyword>
<dbReference type="CDD" id="cd17546">
    <property type="entry name" value="REC_hyHK_CKI1_RcsC-like"/>
    <property type="match status" value="1"/>
</dbReference>
<keyword evidence="2" id="KW-0902">Two-component regulatory system</keyword>
<dbReference type="PANTHER" id="PTHR45339">
    <property type="entry name" value="HYBRID SIGNAL TRANSDUCTION HISTIDINE KINASE J"/>
    <property type="match status" value="1"/>
</dbReference>
<dbReference type="STRING" id="1244108.SAMN05444004_105232"/>
<evidence type="ECO:0000256" key="3">
    <source>
        <dbReference type="PROSITE-ProRule" id="PRU00169"/>
    </source>
</evidence>
<dbReference type="PANTHER" id="PTHR45339:SF1">
    <property type="entry name" value="HYBRID SIGNAL TRANSDUCTION HISTIDINE KINASE J"/>
    <property type="match status" value="1"/>
</dbReference>
<dbReference type="EMBL" id="FNPX01000005">
    <property type="protein sequence ID" value="SDZ06266.1"/>
    <property type="molecule type" value="Genomic_DNA"/>
</dbReference>
<dbReference type="SMART" id="SM00448">
    <property type="entry name" value="REC"/>
    <property type="match status" value="1"/>
</dbReference>